<dbReference type="RefSeq" id="WP_027952410.1">
    <property type="nucleotide sequence ID" value="NZ_JADU01000018.1"/>
</dbReference>
<evidence type="ECO:0000313" key="2">
    <source>
        <dbReference type="EMBL" id="MFB9896393.1"/>
    </source>
</evidence>
<dbReference type="Proteomes" id="UP001589688">
    <property type="component" value="Unassembled WGS sequence"/>
</dbReference>
<accession>A0ABV5ZG88</accession>
<feature type="compositionally biased region" description="Polar residues" evidence="1">
    <location>
        <begin position="125"/>
        <end position="135"/>
    </location>
</feature>
<proteinExistence type="predicted"/>
<dbReference type="CDD" id="cd13121">
    <property type="entry name" value="BF2867_like_C"/>
    <property type="match status" value="1"/>
</dbReference>
<evidence type="ECO:0000313" key="3">
    <source>
        <dbReference type="Proteomes" id="UP001589688"/>
    </source>
</evidence>
<sequence>MIRFKEYLERRARRAAFMSVCLAGLAGFGGLFLTSCANEDLGKDNDKNGGDKGAAVSFNVSEAQNDAQAAFAKTMPGVPVTRAAFTEQLGMMNLTPKDLTTQKLTAEGAAGADLCLIETTTPGVIPTQQGSNAHDTQTAAATAGTEEATAATRANITTLKYLGHFSSYGYRGTTATSFSTTPNWFYNKDTNPDGTLVDPVYWSWTSHHFGKFYAVSPLVTAGYTKLAVSPETYASTPYVDFEVEPNVTDQKDLMTTFSGVVEYASFGVPPTTNLKFHHALTAVRFAVGQNLSWDKTIDKVEIRGAVSKGRYTMATDADGTDAAWNPDYTSTGTFSLACSVNTKANPNVIIVGKPGDNNTTPGDNYTFYMIPQTLTGKGVKAYVHFTDGTEISVTLTGSWKPGTTKTYKISNTNSNWQYTLNVTPTLGPVPYNQTDAGWYSVQSYRQAPDGTQQAVAWKVVGYQESTDGGTTWSPLSDTKPEWLDELPVKEGNGTTWSESGIATIQTSFIDKLAAYNKVLHDANAKGTASSYYDLSTHDYKGNPTARNTANSYLISAPGYYKIPLVYGNAIKNGHDNPDSYTGPSAPVMYYGTDVNLYHFKDHNDQDITAPWITQTNGGVNAPDDAKIVWTDQSGIVEASSLGIEGSGTNAFVHFRVPQDKIKNGNAVIAVTKGGTVVWSWHLWFAKSEELNTIPMVNYQNKTYSFTQQTLGLVYYRWEVSTCSKTRAVRIKVEQTIPNGSPAVKQSGTITITQTPGRDEKKFGSTLYQWGRKDATPSTDAIADGSYSFDGTPGGRSIGYAIQHPGQMFINAQTSPHYYDWCNATYFNLWSAKNTEVSNWWNDNTVVKTIYDPCPAGLKMPASNAFSGFTTTGQGTYTPSEFNVEGSFDEGWTFRSHSGTNTIFIPASGFRAYSYGLLSAVGYYCYYWSAVPCSSLDYSCCSSFEPNKMNPIHDSTRSHALAVRPVAE</sequence>
<organism evidence="2 3">
    <name type="scientific">Hallella seregens ATCC 51272</name>
    <dbReference type="NCBI Taxonomy" id="1336250"/>
    <lineage>
        <taxon>Bacteria</taxon>
        <taxon>Pseudomonadati</taxon>
        <taxon>Bacteroidota</taxon>
        <taxon>Bacteroidia</taxon>
        <taxon>Bacteroidales</taxon>
        <taxon>Prevotellaceae</taxon>
        <taxon>Hallella</taxon>
    </lineage>
</organism>
<name>A0ABV5ZG88_9BACT</name>
<comment type="caution">
    <text evidence="2">The sequence shown here is derived from an EMBL/GenBank/DDBJ whole genome shotgun (WGS) entry which is preliminary data.</text>
</comment>
<evidence type="ECO:0000256" key="1">
    <source>
        <dbReference type="SAM" id="MobiDB-lite"/>
    </source>
</evidence>
<feature type="region of interest" description="Disordered" evidence="1">
    <location>
        <begin position="125"/>
        <end position="148"/>
    </location>
</feature>
<gene>
    <name evidence="2" type="ORF">ACFFK8_00760</name>
</gene>
<protein>
    <submittedName>
        <fullName evidence="2">Fimbrillin family protein</fullName>
    </submittedName>
</protein>
<keyword evidence="3" id="KW-1185">Reference proteome</keyword>
<feature type="compositionally biased region" description="Low complexity" evidence="1">
    <location>
        <begin position="136"/>
        <end position="148"/>
    </location>
</feature>
<dbReference type="EMBL" id="JBHLZF010000001">
    <property type="protein sequence ID" value="MFB9896393.1"/>
    <property type="molecule type" value="Genomic_DNA"/>
</dbReference>
<reference evidence="2 3" key="1">
    <citation type="submission" date="2024-09" db="EMBL/GenBank/DDBJ databases">
        <authorList>
            <person name="Sun Q."/>
            <person name="Mori K."/>
        </authorList>
    </citation>
    <scope>NUCLEOTIDE SEQUENCE [LARGE SCALE GENOMIC DNA]</scope>
    <source>
        <strain evidence="2 3">ATCC 51272</strain>
    </source>
</reference>